<feature type="domain" description="HTH iclR-type" evidence="6">
    <location>
        <begin position="5"/>
        <end position="67"/>
    </location>
</feature>
<dbReference type="Proteomes" id="UP000071641">
    <property type="component" value="Unassembled WGS sequence"/>
</dbReference>
<dbReference type="PROSITE" id="PS51078">
    <property type="entry name" value="ICLR_ED"/>
    <property type="match status" value="1"/>
</dbReference>
<evidence type="ECO:0000256" key="3">
    <source>
        <dbReference type="ARBA" id="ARBA00023163"/>
    </source>
</evidence>
<dbReference type="EMBL" id="FIZX01000002">
    <property type="protein sequence ID" value="CZF81648.1"/>
    <property type="molecule type" value="Genomic_DNA"/>
</dbReference>
<dbReference type="GO" id="GO:0003700">
    <property type="term" value="F:DNA-binding transcription factor activity"/>
    <property type="evidence" value="ECO:0007669"/>
    <property type="project" value="InterPro"/>
</dbReference>
<dbReference type="OrthoDB" id="9807558at2"/>
<evidence type="ECO:0000256" key="4">
    <source>
        <dbReference type="ARBA" id="ARBA00040379"/>
    </source>
</evidence>
<proteinExistence type="predicted"/>
<evidence type="ECO:0000313" key="8">
    <source>
        <dbReference type="EMBL" id="CZF81648.1"/>
    </source>
</evidence>
<dbReference type="PANTHER" id="PTHR30136">
    <property type="entry name" value="HELIX-TURN-HELIX TRANSCRIPTIONAL REGULATOR, ICLR FAMILY"/>
    <property type="match status" value="1"/>
</dbReference>
<dbReference type="Pfam" id="PF09339">
    <property type="entry name" value="HTH_IclR"/>
    <property type="match status" value="1"/>
</dbReference>
<dbReference type="PANTHER" id="PTHR30136:SF24">
    <property type="entry name" value="HTH-TYPE TRANSCRIPTIONAL REPRESSOR ALLR"/>
    <property type="match status" value="1"/>
</dbReference>
<dbReference type="Gene3D" id="1.10.10.10">
    <property type="entry name" value="Winged helix-like DNA-binding domain superfamily/Winged helix DNA-binding domain"/>
    <property type="match status" value="1"/>
</dbReference>
<dbReference type="Gene3D" id="3.30.450.40">
    <property type="match status" value="1"/>
</dbReference>
<dbReference type="SMART" id="SM00346">
    <property type="entry name" value="HTH_ICLR"/>
    <property type="match status" value="1"/>
</dbReference>
<dbReference type="InterPro" id="IPR005471">
    <property type="entry name" value="Tscrpt_reg_IclR_N"/>
</dbReference>
<evidence type="ECO:0000256" key="2">
    <source>
        <dbReference type="ARBA" id="ARBA00023125"/>
    </source>
</evidence>
<dbReference type="InterPro" id="IPR029016">
    <property type="entry name" value="GAF-like_dom_sf"/>
</dbReference>
<dbReference type="SUPFAM" id="SSF55781">
    <property type="entry name" value="GAF domain-like"/>
    <property type="match status" value="1"/>
</dbReference>
<accession>A0A128F4E1</accession>
<evidence type="ECO:0000259" key="6">
    <source>
        <dbReference type="PROSITE" id="PS51077"/>
    </source>
</evidence>
<dbReference type="PROSITE" id="PS51077">
    <property type="entry name" value="HTH_ICLR"/>
    <property type="match status" value="1"/>
</dbReference>
<dbReference type="InterPro" id="IPR036388">
    <property type="entry name" value="WH-like_DNA-bd_sf"/>
</dbReference>
<protein>
    <recommendedName>
        <fullName evidence="4">HTH-type transcriptional repressor AllR</fullName>
    </recommendedName>
    <alternativeName>
        <fullName evidence="5">Negative regulator of allantoin and glyoxylate utilization operons</fullName>
    </alternativeName>
</protein>
<sequence length="255" mass="28657">MKETQSTLIRGFHILETIVKAEKPLSSVYLAEELELPKQTVHRIAQQLEEDGLLQREPDGKRFTAGTRLLDLARATLKNSSINAHRYTILKELSDEIGETCNLTILDGYEILYLERVETNWPYRIHLPVGAHYPLHCTASGKLFLADMKVATRKRLLKSMNLTRETSQTITDLTQLEAHLAKIAEDGVGVDSGEFLDDMVAIAVPVINNDNRVAFTVAVHAPSARKTTEELRQYLPLLRRAAQRLAVAEFGIVED</sequence>
<keyword evidence="3" id="KW-0804">Transcription</keyword>
<reference evidence="9" key="1">
    <citation type="submission" date="2016-02" db="EMBL/GenBank/DDBJ databases">
        <authorList>
            <person name="Rodrigo-Torres Lidia"/>
            <person name="Arahal R.David."/>
        </authorList>
    </citation>
    <scope>NUCLEOTIDE SEQUENCE [LARGE SCALE GENOMIC DNA]</scope>
    <source>
        <strain evidence="9">CECT 9029</strain>
    </source>
</reference>
<dbReference type="InterPro" id="IPR036390">
    <property type="entry name" value="WH_DNA-bd_sf"/>
</dbReference>
<dbReference type="STRING" id="1796497.GCE9029_02737"/>
<dbReference type="Pfam" id="PF01614">
    <property type="entry name" value="IclR_C"/>
    <property type="match status" value="1"/>
</dbReference>
<dbReference type="RefSeq" id="WP_062663783.1">
    <property type="nucleotide sequence ID" value="NZ_FIZX01000002.1"/>
</dbReference>
<evidence type="ECO:0000256" key="1">
    <source>
        <dbReference type="ARBA" id="ARBA00023015"/>
    </source>
</evidence>
<keyword evidence="1" id="KW-0805">Transcription regulation</keyword>
<dbReference type="GO" id="GO:0045892">
    <property type="term" value="P:negative regulation of DNA-templated transcription"/>
    <property type="evidence" value="ECO:0007669"/>
    <property type="project" value="TreeGrafter"/>
</dbReference>
<evidence type="ECO:0000313" key="9">
    <source>
        <dbReference type="Proteomes" id="UP000071641"/>
    </source>
</evidence>
<gene>
    <name evidence="8" type="primary">kdgR_2</name>
    <name evidence="8" type="ORF">GCE9029_02737</name>
</gene>
<organism evidence="8 9">
    <name type="scientific">Grimontia celer</name>
    <dbReference type="NCBI Taxonomy" id="1796497"/>
    <lineage>
        <taxon>Bacteria</taxon>
        <taxon>Pseudomonadati</taxon>
        <taxon>Pseudomonadota</taxon>
        <taxon>Gammaproteobacteria</taxon>
        <taxon>Vibrionales</taxon>
        <taxon>Vibrionaceae</taxon>
        <taxon>Grimontia</taxon>
    </lineage>
</organism>
<dbReference type="AlphaFoldDB" id="A0A128F4E1"/>
<keyword evidence="9" id="KW-1185">Reference proteome</keyword>
<dbReference type="InterPro" id="IPR050707">
    <property type="entry name" value="HTH_MetabolicPath_Reg"/>
</dbReference>
<dbReference type="InterPro" id="IPR014757">
    <property type="entry name" value="Tscrpt_reg_IclR_C"/>
</dbReference>
<evidence type="ECO:0000256" key="5">
    <source>
        <dbReference type="ARBA" id="ARBA00042627"/>
    </source>
</evidence>
<feature type="domain" description="IclR-ED" evidence="7">
    <location>
        <begin position="68"/>
        <end position="251"/>
    </location>
</feature>
<name>A0A128F4E1_9GAMM</name>
<keyword evidence="2" id="KW-0238">DNA-binding</keyword>
<evidence type="ECO:0000259" key="7">
    <source>
        <dbReference type="PROSITE" id="PS51078"/>
    </source>
</evidence>
<dbReference type="GO" id="GO:0003677">
    <property type="term" value="F:DNA binding"/>
    <property type="evidence" value="ECO:0007669"/>
    <property type="project" value="UniProtKB-KW"/>
</dbReference>
<dbReference type="SUPFAM" id="SSF46785">
    <property type="entry name" value="Winged helix' DNA-binding domain"/>
    <property type="match status" value="1"/>
</dbReference>